<dbReference type="FunFam" id="3.30.470.30:FF:000001">
    <property type="entry name" value="DNA ligase"/>
    <property type="match status" value="1"/>
</dbReference>
<dbReference type="InterPro" id="IPR001679">
    <property type="entry name" value="DNA_ligase"/>
</dbReference>
<evidence type="ECO:0000259" key="18">
    <source>
        <dbReference type="PROSITE" id="PS50172"/>
    </source>
</evidence>
<accession>A0A226C0N5</accession>
<dbReference type="NCBIfam" id="NF005932">
    <property type="entry name" value="PRK07956.1"/>
    <property type="match status" value="1"/>
</dbReference>
<dbReference type="OrthoDB" id="9759736at2"/>
<feature type="binding site" evidence="15">
    <location>
        <position position="137"/>
    </location>
    <ligand>
        <name>NAD(+)</name>
        <dbReference type="ChEBI" id="CHEBI:57540"/>
    </ligand>
</feature>
<evidence type="ECO:0000256" key="11">
    <source>
        <dbReference type="ARBA" id="ARBA00023204"/>
    </source>
</evidence>
<gene>
    <name evidence="15" type="primary">ligA</name>
    <name evidence="19" type="ORF">CDO51_01565</name>
</gene>
<dbReference type="InterPro" id="IPR036420">
    <property type="entry name" value="BRCT_dom_sf"/>
</dbReference>
<dbReference type="FunFam" id="1.10.150.20:FF:000007">
    <property type="entry name" value="DNA ligase"/>
    <property type="match status" value="1"/>
</dbReference>
<dbReference type="Pfam" id="PF14520">
    <property type="entry name" value="HHH_5"/>
    <property type="match status" value="1"/>
</dbReference>
<name>A0A226C0N5_9FIRM</name>
<dbReference type="PIRSF" id="PIRSF001604">
    <property type="entry name" value="LigA"/>
    <property type="match status" value="1"/>
</dbReference>
<evidence type="ECO:0000256" key="9">
    <source>
        <dbReference type="ARBA" id="ARBA00022842"/>
    </source>
</evidence>
<evidence type="ECO:0000256" key="7">
    <source>
        <dbReference type="ARBA" id="ARBA00022763"/>
    </source>
</evidence>
<reference evidence="19 20" key="1">
    <citation type="submission" date="2017-06" db="EMBL/GenBank/DDBJ databases">
        <title>Draft Genome Sequence of Natranaerobius trueperi halophilic, alkalithermophilic bacteria from soda lakes.</title>
        <authorList>
            <person name="Zhao B."/>
        </authorList>
    </citation>
    <scope>NUCLEOTIDE SEQUENCE [LARGE SCALE GENOMIC DNA]</scope>
    <source>
        <strain evidence="19 20">DSM 18760</strain>
    </source>
</reference>
<dbReference type="HAMAP" id="MF_01588">
    <property type="entry name" value="DNA_ligase_A"/>
    <property type="match status" value="1"/>
</dbReference>
<dbReference type="Gene3D" id="3.30.470.30">
    <property type="entry name" value="DNA ligase/mRNA capping enzyme"/>
    <property type="match status" value="1"/>
</dbReference>
<keyword evidence="8 15" id="KW-0862">Zinc</keyword>
<dbReference type="InterPro" id="IPR041663">
    <property type="entry name" value="DisA/LigA_HHH"/>
</dbReference>
<feature type="binding site" evidence="15">
    <location>
        <begin position="83"/>
        <end position="84"/>
    </location>
    <ligand>
        <name>NAD(+)</name>
        <dbReference type="ChEBI" id="CHEBI:57540"/>
    </ligand>
</feature>
<dbReference type="Pfam" id="PF01653">
    <property type="entry name" value="DNA_ligase_aden"/>
    <property type="match status" value="1"/>
</dbReference>
<dbReference type="InterPro" id="IPR010994">
    <property type="entry name" value="RuvA_2-like"/>
</dbReference>
<feature type="domain" description="BRCT" evidence="18">
    <location>
        <begin position="589"/>
        <end position="668"/>
    </location>
</feature>
<comment type="function">
    <text evidence="1 15">DNA ligase that catalyzes the formation of phosphodiester linkages between 5'-phosphoryl and 3'-hydroxyl groups in double-stranded DNA using NAD as a coenzyme and as the energy source for the reaction. It is essential for DNA replication and repair of damaged DNA.</text>
</comment>
<evidence type="ECO:0000256" key="10">
    <source>
        <dbReference type="ARBA" id="ARBA00023027"/>
    </source>
</evidence>
<dbReference type="InterPro" id="IPR013839">
    <property type="entry name" value="DNAligase_adenylation"/>
</dbReference>
<dbReference type="FunFam" id="2.40.50.140:FF:000012">
    <property type="entry name" value="DNA ligase"/>
    <property type="match status" value="1"/>
</dbReference>
<comment type="caution">
    <text evidence="15">Lacks conserved residue(s) required for the propagation of feature annotation.</text>
</comment>
<comment type="catalytic activity">
    <reaction evidence="13 15 16">
        <text>NAD(+) + (deoxyribonucleotide)n-3'-hydroxyl + 5'-phospho-(deoxyribonucleotide)m = (deoxyribonucleotide)n+m + AMP + beta-nicotinamide D-nucleotide.</text>
        <dbReference type="EC" id="6.5.1.2"/>
    </reaction>
</comment>
<dbReference type="SUPFAM" id="SSF47781">
    <property type="entry name" value="RuvA domain 2-like"/>
    <property type="match status" value="1"/>
</dbReference>
<evidence type="ECO:0000256" key="3">
    <source>
        <dbReference type="ARBA" id="ARBA00013308"/>
    </source>
</evidence>
<feature type="binding site" evidence="15">
    <location>
        <position position="408"/>
    </location>
    <ligand>
        <name>Zn(2+)</name>
        <dbReference type="ChEBI" id="CHEBI:29105"/>
    </ligand>
</feature>
<dbReference type="InterPro" id="IPR001357">
    <property type="entry name" value="BRCT_dom"/>
</dbReference>
<evidence type="ECO:0000256" key="12">
    <source>
        <dbReference type="ARBA" id="ARBA00023211"/>
    </source>
</evidence>
<dbReference type="GO" id="GO:0006281">
    <property type="term" value="P:DNA repair"/>
    <property type="evidence" value="ECO:0007669"/>
    <property type="project" value="UniProtKB-KW"/>
</dbReference>
<feature type="compositionally biased region" description="Polar residues" evidence="17">
    <location>
        <begin position="53"/>
        <end position="62"/>
    </location>
</feature>
<feature type="binding site" evidence="15">
    <location>
        <position position="171"/>
    </location>
    <ligand>
        <name>NAD(+)</name>
        <dbReference type="ChEBI" id="CHEBI:57540"/>
    </ligand>
</feature>
<evidence type="ECO:0000256" key="13">
    <source>
        <dbReference type="ARBA" id="ARBA00034005"/>
    </source>
</evidence>
<dbReference type="InterPro" id="IPR012340">
    <property type="entry name" value="NA-bd_OB-fold"/>
</dbReference>
<evidence type="ECO:0000256" key="8">
    <source>
        <dbReference type="ARBA" id="ARBA00022833"/>
    </source>
</evidence>
<dbReference type="SUPFAM" id="SSF52113">
    <property type="entry name" value="BRCT domain"/>
    <property type="match status" value="1"/>
</dbReference>
<keyword evidence="20" id="KW-1185">Reference proteome</keyword>
<dbReference type="InterPro" id="IPR018239">
    <property type="entry name" value="DNA_ligase_AS"/>
</dbReference>
<feature type="binding site" evidence="15">
    <location>
        <position position="311"/>
    </location>
    <ligand>
        <name>NAD(+)</name>
        <dbReference type="ChEBI" id="CHEBI:57540"/>
    </ligand>
</feature>
<evidence type="ECO:0000256" key="4">
    <source>
        <dbReference type="ARBA" id="ARBA00022598"/>
    </source>
</evidence>
<dbReference type="Gene3D" id="2.40.50.140">
    <property type="entry name" value="Nucleic acid-binding proteins"/>
    <property type="match status" value="1"/>
</dbReference>
<dbReference type="NCBIfam" id="TIGR00575">
    <property type="entry name" value="dnlj"/>
    <property type="match status" value="1"/>
</dbReference>
<feature type="binding site" evidence="15">
    <location>
        <position position="287"/>
    </location>
    <ligand>
        <name>NAD(+)</name>
        <dbReference type="ChEBI" id="CHEBI:57540"/>
    </ligand>
</feature>
<dbReference type="EC" id="6.5.1.2" evidence="2 15"/>
<keyword evidence="9 15" id="KW-0460">Magnesium</keyword>
<dbReference type="InterPro" id="IPR003583">
    <property type="entry name" value="Hlx-hairpin-Hlx_DNA-bd_motif"/>
</dbReference>
<comment type="cofactor">
    <cofactor evidence="15">
        <name>Mg(2+)</name>
        <dbReference type="ChEBI" id="CHEBI:18420"/>
    </cofactor>
    <cofactor evidence="15">
        <name>Mn(2+)</name>
        <dbReference type="ChEBI" id="CHEBI:29035"/>
    </cofactor>
</comment>
<keyword evidence="6 15" id="KW-0479">Metal-binding</keyword>
<dbReference type="Gene3D" id="1.10.150.20">
    <property type="entry name" value="5' to 3' exonuclease, C-terminal subdomain"/>
    <property type="match status" value="2"/>
</dbReference>
<dbReference type="SMART" id="SM00292">
    <property type="entry name" value="BRCT"/>
    <property type="match status" value="1"/>
</dbReference>
<evidence type="ECO:0000256" key="17">
    <source>
        <dbReference type="SAM" id="MobiDB-lite"/>
    </source>
</evidence>
<dbReference type="Gene3D" id="6.20.10.30">
    <property type="match status" value="1"/>
</dbReference>
<feature type="binding site" evidence="15">
    <location>
        <begin position="34"/>
        <end position="38"/>
    </location>
    <ligand>
        <name>NAD(+)</name>
        <dbReference type="ChEBI" id="CHEBI:57540"/>
    </ligand>
</feature>
<dbReference type="CDD" id="cd17748">
    <property type="entry name" value="BRCT_DNA_ligase_like"/>
    <property type="match status" value="1"/>
</dbReference>
<keyword evidence="10 15" id="KW-0520">NAD</keyword>
<dbReference type="PROSITE" id="PS01056">
    <property type="entry name" value="DNA_LIGASE_N2"/>
    <property type="match status" value="1"/>
</dbReference>
<dbReference type="InterPro" id="IPR013840">
    <property type="entry name" value="DNAligase_N"/>
</dbReference>
<evidence type="ECO:0000313" key="20">
    <source>
        <dbReference type="Proteomes" id="UP000214588"/>
    </source>
</evidence>
<dbReference type="GO" id="GO:0003911">
    <property type="term" value="F:DNA ligase (NAD+) activity"/>
    <property type="evidence" value="ECO:0007669"/>
    <property type="project" value="UniProtKB-UniRule"/>
</dbReference>
<dbReference type="PROSITE" id="PS01055">
    <property type="entry name" value="DNA_LIGASE_N1"/>
    <property type="match status" value="1"/>
</dbReference>
<evidence type="ECO:0000256" key="14">
    <source>
        <dbReference type="ARBA" id="ARBA00060881"/>
    </source>
</evidence>
<dbReference type="FunFam" id="1.10.150.20:FF:000006">
    <property type="entry name" value="DNA ligase"/>
    <property type="match status" value="1"/>
</dbReference>
<dbReference type="SUPFAM" id="SSF56091">
    <property type="entry name" value="DNA ligase/mRNA capping enzyme, catalytic domain"/>
    <property type="match status" value="1"/>
</dbReference>
<dbReference type="InterPro" id="IPR004149">
    <property type="entry name" value="Znf_DNAligase_C4"/>
</dbReference>
<evidence type="ECO:0000256" key="1">
    <source>
        <dbReference type="ARBA" id="ARBA00004067"/>
    </source>
</evidence>
<dbReference type="GO" id="GO:0046872">
    <property type="term" value="F:metal ion binding"/>
    <property type="evidence" value="ECO:0007669"/>
    <property type="project" value="UniProtKB-KW"/>
</dbReference>
<dbReference type="Pfam" id="PF22745">
    <property type="entry name" value="Nlig-Ia"/>
    <property type="match status" value="1"/>
</dbReference>
<dbReference type="PANTHER" id="PTHR23389:SF9">
    <property type="entry name" value="DNA LIGASE"/>
    <property type="match status" value="1"/>
</dbReference>
<evidence type="ECO:0000256" key="5">
    <source>
        <dbReference type="ARBA" id="ARBA00022705"/>
    </source>
</evidence>
<dbReference type="InterPro" id="IPR004150">
    <property type="entry name" value="NAD_DNA_ligase_OB"/>
</dbReference>
<keyword evidence="7 15" id="KW-0227">DNA damage</keyword>
<keyword evidence="4 15" id="KW-0436">Ligase</keyword>
<proteinExistence type="inferred from homology"/>
<keyword evidence="11 15" id="KW-0234">DNA repair</keyword>
<dbReference type="Pfam" id="PF00533">
    <property type="entry name" value="BRCT"/>
    <property type="match status" value="1"/>
</dbReference>
<feature type="region of interest" description="Disordered" evidence="17">
    <location>
        <begin position="49"/>
        <end position="69"/>
    </location>
</feature>
<keyword evidence="5 15" id="KW-0235">DNA replication</keyword>
<feature type="binding site" evidence="15">
    <location>
        <position position="428"/>
    </location>
    <ligand>
        <name>Zn(2+)</name>
        <dbReference type="ChEBI" id="CHEBI:29105"/>
    </ligand>
</feature>
<feature type="binding site" evidence="15">
    <location>
        <position position="405"/>
    </location>
    <ligand>
        <name>Zn(2+)</name>
        <dbReference type="ChEBI" id="CHEBI:29105"/>
    </ligand>
</feature>
<evidence type="ECO:0000256" key="6">
    <source>
        <dbReference type="ARBA" id="ARBA00022723"/>
    </source>
</evidence>
<comment type="caution">
    <text evidence="19">The sequence shown here is derived from an EMBL/GenBank/DDBJ whole genome shotgun (WGS) entry which is preliminary data.</text>
</comment>
<dbReference type="SUPFAM" id="SSF50249">
    <property type="entry name" value="Nucleic acid-binding proteins"/>
    <property type="match status" value="1"/>
</dbReference>
<protein>
    <recommendedName>
        <fullName evidence="3 15">DNA ligase</fullName>
        <ecNumber evidence="2 15">6.5.1.2</ecNumber>
    </recommendedName>
    <alternativeName>
        <fullName evidence="15">Polydeoxyribonucleotide synthase [NAD(+)]</fullName>
    </alternativeName>
</protein>
<dbReference type="AlphaFoldDB" id="A0A226C0N5"/>
<evidence type="ECO:0000256" key="16">
    <source>
        <dbReference type="RuleBase" id="RU000618"/>
    </source>
</evidence>
<evidence type="ECO:0000256" key="15">
    <source>
        <dbReference type="HAMAP-Rule" id="MF_01588"/>
    </source>
</evidence>
<dbReference type="Pfam" id="PF12826">
    <property type="entry name" value="HHH_2"/>
    <property type="match status" value="1"/>
</dbReference>
<dbReference type="GO" id="GO:0003677">
    <property type="term" value="F:DNA binding"/>
    <property type="evidence" value="ECO:0007669"/>
    <property type="project" value="InterPro"/>
</dbReference>
<dbReference type="Gene3D" id="3.40.50.10190">
    <property type="entry name" value="BRCT domain"/>
    <property type="match status" value="1"/>
</dbReference>
<dbReference type="FunFam" id="1.10.287.610:FF:000002">
    <property type="entry name" value="DNA ligase"/>
    <property type="match status" value="1"/>
</dbReference>
<organism evidence="19 20">
    <name type="scientific">Natranaerobius trueperi</name>
    <dbReference type="NCBI Taxonomy" id="759412"/>
    <lineage>
        <taxon>Bacteria</taxon>
        <taxon>Bacillati</taxon>
        <taxon>Bacillota</taxon>
        <taxon>Clostridia</taxon>
        <taxon>Natranaerobiales</taxon>
        <taxon>Natranaerobiaceae</taxon>
        <taxon>Natranaerobius</taxon>
    </lineage>
</organism>
<dbReference type="Pfam" id="PF03119">
    <property type="entry name" value="DNA_ligase_ZBD"/>
    <property type="match status" value="1"/>
</dbReference>
<dbReference type="SMART" id="SM00278">
    <property type="entry name" value="HhH1"/>
    <property type="match status" value="3"/>
</dbReference>
<dbReference type="CDD" id="cd00114">
    <property type="entry name" value="LIGANc"/>
    <property type="match status" value="1"/>
</dbReference>
<dbReference type="PANTHER" id="PTHR23389">
    <property type="entry name" value="CHROMOSOME TRANSMISSION FIDELITY FACTOR 18"/>
    <property type="match status" value="1"/>
</dbReference>
<dbReference type="GO" id="GO:0006260">
    <property type="term" value="P:DNA replication"/>
    <property type="evidence" value="ECO:0007669"/>
    <property type="project" value="UniProtKB-KW"/>
</dbReference>
<dbReference type="GO" id="GO:0005829">
    <property type="term" value="C:cytosol"/>
    <property type="evidence" value="ECO:0007669"/>
    <property type="project" value="TreeGrafter"/>
</dbReference>
<evidence type="ECO:0000313" key="19">
    <source>
        <dbReference type="EMBL" id="OWZ84735.1"/>
    </source>
</evidence>
<dbReference type="InterPro" id="IPR033136">
    <property type="entry name" value="DNA_ligase_CS"/>
</dbReference>
<feature type="active site" description="N6-AMP-lysine intermediate" evidence="15">
    <location>
        <position position="116"/>
    </location>
</feature>
<dbReference type="Pfam" id="PF03120">
    <property type="entry name" value="OB_DNA_ligase"/>
    <property type="match status" value="1"/>
</dbReference>
<dbReference type="Proteomes" id="UP000214588">
    <property type="component" value="Unassembled WGS sequence"/>
</dbReference>
<evidence type="ECO:0000256" key="2">
    <source>
        <dbReference type="ARBA" id="ARBA00012722"/>
    </source>
</evidence>
<dbReference type="Gene3D" id="1.10.287.610">
    <property type="entry name" value="Helix hairpin bin"/>
    <property type="match status" value="1"/>
</dbReference>
<dbReference type="PROSITE" id="PS50172">
    <property type="entry name" value="BRCT"/>
    <property type="match status" value="1"/>
</dbReference>
<sequence length="668" mass="75324">MNKTDVVERIQKLREKLEHHNYRYYVLDDPEISDKEYDSLMNELIQLEESNPEMKSSDSPTQRVGGEPVDKFSRVPHEIPMLSLDNAESQKELLEFHNRITKNIPVNDIAYVAELKIDGLALSLKYESGKLVQGATRGDGSVGEDITPNVKTVGSIPLKLSKNVNLEVRGEAFMPKKSFSRLNKEKEKQEERLFANPRNAAAGSLRQLNPKVAAKRDLDFFAYSVANIEGEEIDSHFDSLQLLKQLGFKLNPYITSCKSIEEVITYCEKWQEKREELPYEIDGVVIKLDSFSQQEMLGATSKSPRWAIAYKFPAEQAVSKIKNIFINVGRTGALTPVAELEPVTVAGSVVQRASLHNEDILTQKDVRIGDKVIIQKAGDIIPEVVSVKKQERQGTEEKFQYPKSCPVCESTAKRIDDEAVLRCVNPTCPAQAKEKIIHFCSRDAMDIEGLGTKVVEKLYSEGIIKDVADLYFIESKDLLQLERFGEKSANNLIIAIQLSKQNPLNRLLYGLGIRLVGKRAAQILASEFKDLEVIKNATKEELVSIRDIGEKMAESIVEFFNLKNTEVLLARLKEASVNFTELNEAHEQIDDNEFTDRTVVITGNFEKHSRKELTSMLEQRGAKVTGSVSKNTDFLLVGNNPGSKYDKARELGVDILDEEKLLEKLERE</sequence>
<dbReference type="EMBL" id="NIQC01000002">
    <property type="protein sequence ID" value="OWZ84735.1"/>
    <property type="molecule type" value="Genomic_DNA"/>
</dbReference>
<keyword evidence="12 15" id="KW-0464">Manganese</keyword>
<dbReference type="RefSeq" id="WP_089022539.1">
    <property type="nucleotide sequence ID" value="NZ_NIQC01000002.1"/>
</dbReference>
<feature type="binding site" evidence="15">
    <location>
        <position position="114"/>
    </location>
    <ligand>
        <name>NAD(+)</name>
        <dbReference type="ChEBI" id="CHEBI:57540"/>
    </ligand>
</feature>
<comment type="similarity">
    <text evidence="14 15">Belongs to the NAD-dependent DNA ligase family. LigA subfamily.</text>
</comment>
<dbReference type="SMART" id="SM00532">
    <property type="entry name" value="LIGANc"/>
    <property type="match status" value="1"/>
</dbReference>